<dbReference type="RefSeq" id="WP_216149466.1">
    <property type="nucleotide sequence ID" value="NZ_JAHLDV010000025.1"/>
</dbReference>
<feature type="transmembrane region" description="Helical" evidence="1">
    <location>
        <begin position="20"/>
        <end position="41"/>
    </location>
</feature>
<keyword evidence="1" id="KW-0472">Membrane</keyword>
<protein>
    <submittedName>
        <fullName evidence="2">SoxR reducing system RseC family protein</fullName>
    </submittedName>
</protein>
<evidence type="ECO:0000313" key="3">
    <source>
        <dbReference type="Proteomes" id="UP000776252"/>
    </source>
</evidence>
<keyword evidence="1" id="KW-0812">Transmembrane</keyword>
<reference evidence="2 3" key="1">
    <citation type="submission" date="2021-06" db="EMBL/GenBank/DDBJ databases">
        <title>Clostridia strains as spoilage organisms.</title>
        <authorList>
            <person name="Wambui J."/>
            <person name="Stephan R."/>
            <person name="Stevens M.J.A."/>
        </authorList>
    </citation>
    <scope>NUCLEOTIDE SEQUENCE [LARGE SCALE GENOMIC DNA]</scope>
    <source>
        <strain evidence="2 3">DSM 14204</strain>
    </source>
</reference>
<name>A0ABS6BVK9_9CLOT</name>
<evidence type="ECO:0000256" key="1">
    <source>
        <dbReference type="SAM" id="Phobius"/>
    </source>
</evidence>
<keyword evidence="1" id="KW-1133">Transmembrane helix</keyword>
<keyword evidence="3" id="KW-1185">Reference proteome</keyword>
<dbReference type="Proteomes" id="UP000776252">
    <property type="component" value="Unassembled WGS sequence"/>
</dbReference>
<proteinExistence type="predicted"/>
<accession>A0ABS6BVK9</accession>
<feature type="transmembrane region" description="Helical" evidence="1">
    <location>
        <begin position="53"/>
        <end position="74"/>
    </location>
</feature>
<evidence type="ECO:0000313" key="2">
    <source>
        <dbReference type="EMBL" id="MBU3160375.1"/>
    </source>
</evidence>
<dbReference type="EMBL" id="JAHLDV010000025">
    <property type="protein sequence ID" value="MBU3160375.1"/>
    <property type="molecule type" value="Genomic_DNA"/>
</dbReference>
<comment type="caution">
    <text evidence="2">The sequence shown here is derived from an EMBL/GenBank/DDBJ whole genome shotgun (WGS) entry which is preliminary data.</text>
</comment>
<organism evidence="2 3">
    <name type="scientific">Clostridium frigoris</name>
    <dbReference type="NCBI Taxonomy" id="205327"/>
    <lineage>
        <taxon>Bacteria</taxon>
        <taxon>Bacillati</taxon>
        <taxon>Bacillota</taxon>
        <taxon>Clostridia</taxon>
        <taxon>Eubacteriales</taxon>
        <taxon>Clostridiaceae</taxon>
        <taxon>Clostridium</taxon>
    </lineage>
</organism>
<sequence length="92" mass="10424">MKIDQSKEKGELKEKKTNMLLASFMIFVFPIIIVIFGVVLGQHIGKFIGAPIQISRVCGGIIGFIFAIVMIKLFDKSAVMDDKEEKIYWEDL</sequence>
<dbReference type="Pfam" id="PF04246">
    <property type="entry name" value="RseC_MucC"/>
    <property type="match status" value="1"/>
</dbReference>
<gene>
    <name evidence="2" type="ORF">KPL37_11520</name>
</gene>